<keyword evidence="3" id="KW-1185">Reference proteome</keyword>
<dbReference type="AlphaFoldDB" id="A0A4Z2GUE8"/>
<evidence type="ECO:0000256" key="1">
    <source>
        <dbReference type="SAM" id="MobiDB-lite"/>
    </source>
</evidence>
<sequence>MAVSTHDTLGCISVFFSLHVQFFQAVQPILFSRFASGEVDRHIAEIVLDRFPADRKRSAQRERSDSLSCVSDLIPTSQ</sequence>
<dbReference type="Proteomes" id="UP000314294">
    <property type="component" value="Unassembled WGS sequence"/>
</dbReference>
<name>A0A4Z2GUE8_9TELE</name>
<evidence type="ECO:0000313" key="3">
    <source>
        <dbReference type="Proteomes" id="UP000314294"/>
    </source>
</evidence>
<dbReference type="EMBL" id="SRLO01000412">
    <property type="protein sequence ID" value="TNN57146.1"/>
    <property type="molecule type" value="Genomic_DNA"/>
</dbReference>
<gene>
    <name evidence="2" type="ORF">EYF80_032649</name>
</gene>
<organism evidence="2 3">
    <name type="scientific">Liparis tanakae</name>
    <name type="common">Tanaka's snailfish</name>
    <dbReference type="NCBI Taxonomy" id="230148"/>
    <lineage>
        <taxon>Eukaryota</taxon>
        <taxon>Metazoa</taxon>
        <taxon>Chordata</taxon>
        <taxon>Craniata</taxon>
        <taxon>Vertebrata</taxon>
        <taxon>Euteleostomi</taxon>
        <taxon>Actinopterygii</taxon>
        <taxon>Neopterygii</taxon>
        <taxon>Teleostei</taxon>
        <taxon>Neoteleostei</taxon>
        <taxon>Acanthomorphata</taxon>
        <taxon>Eupercaria</taxon>
        <taxon>Perciformes</taxon>
        <taxon>Cottioidei</taxon>
        <taxon>Cottales</taxon>
        <taxon>Liparidae</taxon>
        <taxon>Liparis</taxon>
    </lineage>
</organism>
<evidence type="ECO:0000313" key="2">
    <source>
        <dbReference type="EMBL" id="TNN57146.1"/>
    </source>
</evidence>
<reference evidence="2 3" key="1">
    <citation type="submission" date="2019-03" db="EMBL/GenBank/DDBJ databases">
        <title>First draft genome of Liparis tanakae, snailfish: a comprehensive survey of snailfish specific genes.</title>
        <authorList>
            <person name="Kim W."/>
            <person name="Song I."/>
            <person name="Jeong J.-H."/>
            <person name="Kim D."/>
            <person name="Kim S."/>
            <person name="Ryu S."/>
            <person name="Song J.Y."/>
            <person name="Lee S.K."/>
        </authorList>
    </citation>
    <scope>NUCLEOTIDE SEQUENCE [LARGE SCALE GENOMIC DNA]</scope>
    <source>
        <tissue evidence="2">Muscle</tissue>
    </source>
</reference>
<proteinExistence type="predicted"/>
<comment type="caution">
    <text evidence="2">The sequence shown here is derived from an EMBL/GenBank/DDBJ whole genome shotgun (WGS) entry which is preliminary data.</text>
</comment>
<feature type="compositionally biased region" description="Polar residues" evidence="1">
    <location>
        <begin position="66"/>
        <end position="78"/>
    </location>
</feature>
<feature type="region of interest" description="Disordered" evidence="1">
    <location>
        <begin position="56"/>
        <end position="78"/>
    </location>
</feature>
<feature type="compositionally biased region" description="Basic and acidic residues" evidence="1">
    <location>
        <begin position="56"/>
        <end position="65"/>
    </location>
</feature>
<protein>
    <submittedName>
        <fullName evidence="2">Uncharacterized protein</fullName>
    </submittedName>
</protein>
<accession>A0A4Z2GUE8</accession>